<dbReference type="SUPFAM" id="SSF46689">
    <property type="entry name" value="Homeodomain-like"/>
    <property type="match status" value="1"/>
</dbReference>
<evidence type="ECO:0000256" key="3">
    <source>
        <dbReference type="ARBA" id="ARBA00006317"/>
    </source>
</evidence>
<dbReference type="Pfam" id="PF00046">
    <property type="entry name" value="Homeodomain"/>
    <property type="match status" value="1"/>
</dbReference>
<dbReference type="CDD" id="cd00086">
    <property type="entry name" value="homeodomain"/>
    <property type="match status" value="1"/>
</dbReference>
<evidence type="ECO:0000256" key="8">
    <source>
        <dbReference type="ARBA" id="ARBA00023163"/>
    </source>
</evidence>
<evidence type="ECO:0000256" key="9">
    <source>
        <dbReference type="ARBA" id="ARBA00023242"/>
    </source>
</evidence>
<feature type="DNA-binding region" description="Homeobox" evidence="10">
    <location>
        <begin position="244"/>
        <end position="303"/>
    </location>
</feature>
<comment type="function">
    <text evidence="1">Sequence-specific transcription factor which is part of a developmental regulatory system that provides cells with specific positional identities on the anterior-posterior axis.</text>
</comment>
<evidence type="ECO:0000256" key="5">
    <source>
        <dbReference type="ARBA" id="ARBA00023015"/>
    </source>
</evidence>
<accession>A0A1B2ZBZ5</accession>
<dbReference type="GO" id="GO:0000981">
    <property type="term" value="F:DNA-binding transcription factor activity, RNA polymerase II-specific"/>
    <property type="evidence" value="ECO:0007669"/>
    <property type="project" value="InterPro"/>
</dbReference>
<evidence type="ECO:0000256" key="4">
    <source>
        <dbReference type="ARBA" id="ARBA00022473"/>
    </source>
</evidence>
<keyword evidence="8" id="KW-0804">Transcription</keyword>
<keyword evidence="4" id="KW-0217">Developmental protein</keyword>
<gene>
    <name evidence="13" type="primary">hoxa13a</name>
</gene>
<evidence type="ECO:0000256" key="11">
    <source>
        <dbReference type="RuleBase" id="RU000682"/>
    </source>
</evidence>
<evidence type="ECO:0000256" key="10">
    <source>
        <dbReference type="PROSITE-ProRule" id="PRU00108"/>
    </source>
</evidence>
<dbReference type="GO" id="GO:0033333">
    <property type="term" value="P:fin development"/>
    <property type="evidence" value="ECO:0007669"/>
    <property type="project" value="UniProtKB-ARBA"/>
</dbReference>
<dbReference type="GO" id="GO:0003677">
    <property type="term" value="F:DNA binding"/>
    <property type="evidence" value="ECO:0007669"/>
    <property type="project" value="UniProtKB-UniRule"/>
</dbReference>
<name>A0A1B2ZBZ5_MEGAM</name>
<evidence type="ECO:0000259" key="12">
    <source>
        <dbReference type="PROSITE" id="PS50071"/>
    </source>
</evidence>
<reference evidence="13" key="1">
    <citation type="journal article" date="2016" name="Gene Expr. Patterns">
        <title>Expression of Hox paralog group 13 genes in adult and developing Megalobrama amblycephala.</title>
        <authorList>
            <person name="Jakovlic I."/>
            <person name="Wang W.M."/>
        </authorList>
    </citation>
    <scope>NUCLEOTIDE SEQUENCE</scope>
</reference>
<dbReference type="CTD" id="570239"/>
<organism evidence="13">
    <name type="scientific">Megalobrama amblycephala</name>
    <name type="common">Chinese blunt snout bream</name>
    <name type="synonym">Brema carp</name>
    <dbReference type="NCBI Taxonomy" id="75352"/>
    <lineage>
        <taxon>Eukaryota</taxon>
        <taxon>Metazoa</taxon>
        <taxon>Chordata</taxon>
        <taxon>Craniata</taxon>
        <taxon>Vertebrata</taxon>
        <taxon>Euteleostomi</taxon>
        <taxon>Actinopterygii</taxon>
        <taxon>Neopterygii</taxon>
        <taxon>Teleostei</taxon>
        <taxon>Ostariophysi</taxon>
        <taxon>Cypriniformes</taxon>
        <taxon>Xenocyprididae</taxon>
        <taxon>Xenocypridinae</taxon>
        <taxon>Megalobrama</taxon>
    </lineage>
</organism>
<dbReference type="RefSeq" id="XP_048056921.1">
    <property type="nucleotide sequence ID" value="XM_048200964.1"/>
</dbReference>
<dbReference type="InterPro" id="IPR022067">
    <property type="entry name" value="HoxA13_N"/>
</dbReference>
<dbReference type="InterPro" id="IPR009057">
    <property type="entry name" value="Homeodomain-like_sf"/>
</dbReference>
<dbReference type="InterPro" id="IPR001356">
    <property type="entry name" value="HD"/>
</dbReference>
<evidence type="ECO:0000313" key="13">
    <source>
        <dbReference type="EMBL" id="AOE22886.1"/>
    </source>
</evidence>
<keyword evidence="7 10" id="KW-0371">Homeobox</keyword>
<dbReference type="PROSITE" id="PS50071">
    <property type="entry name" value="HOMEOBOX_2"/>
    <property type="match status" value="1"/>
</dbReference>
<dbReference type="Gene3D" id="1.10.10.60">
    <property type="entry name" value="Homeodomain-like"/>
    <property type="match status" value="1"/>
</dbReference>
<dbReference type="PROSITE" id="PS00027">
    <property type="entry name" value="HOMEOBOX_1"/>
    <property type="match status" value="1"/>
</dbReference>
<dbReference type="FunFam" id="1.10.10.60:FF:000084">
    <property type="entry name" value="Homeobox protein Hox-D13"/>
    <property type="match status" value="1"/>
</dbReference>
<dbReference type="PANTHER" id="PTHR45804:SF9">
    <property type="entry name" value="HOMEOBOX PROTEIN HOX-A13A-RELATED"/>
    <property type="match status" value="1"/>
</dbReference>
<dbReference type="AlphaFoldDB" id="A0A1B2ZBZ5"/>
<sequence>MTTSLLLRPRWIDPVMFLYDNGVGLDDTGKNMEGFTGGNFSPSPCRNLMAHPASLAPSAAYPSSEVAAAGAGEPGKQCSPCSAVQGSASASITYGYFGGGGYYPCRMSHHHGGGGGVKTCAQSPVSSSPYGEKYMDTSASTGEDYTTSRAKEFAFYSSYASSPYQPVPSYLDVPVVQAVSGPAEPRHESLLPMESYQPWAITATGWNGQVYCTKEQPQTGNVWKSSIPDAVSHGGADGSSFRRGRKKRVPYTKVQLKELEREYAANKFITKDKRRRISAQTNLSERQVTIWFQNRRVKEKKVVNKLKSSS</sequence>
<evidence type="ECO:0000256" key="7">
    <source>
        <dbReference type="ARBA" id="ARBA00023155"/>
    </source>
</evidence>
<dbReference type="SMART" id="SM00389">
    <property type="entry name" value="HOX"/>
    <property type="match status" value="1"/>
</dbReference>
<keyword evidence="5" id="KW-0805">Transcription regulation</keyword>
<dbReference type="InterPro" id="IPR051003">
    <property type="entry name" value="AP_axis_regulatory_Homeobox"/>
</dbReference>
<dbReference type="KEGG" id="mamb:125274590"/>
<dbReference type="GO" id="GO:0000122">
    <property type="term" value="P:negative regulation of transcription by RNA polymerase II"/>
    <property type="evidence" value="ECO:0007669"/>
    <property type="project" value="UniProtKB-ARBA"/>
</dbReference>
<protein>
    <submittedName>
        <fullName evidence="13">Homeobox protein HoxA13a</fullName>
    </submittedName>
</protein>
<comment type="similarity">
    <text evidence="3">Belongs to the Abd-B homeobox family.</text>
</comment>
<keyword evidence="6 10" id="KW-0238">DNA-binding</keyword>
<feature type="domain" description="Homeobox" evidence="12">
    <location>
        <begin position="242"/>
        <end position="302"/>
    </location>
</feature>
<evidence type="ECO:0000256" key="2">
    <source>
        <dbReference type="ARBA" id="ARBA00004123"/>
    </source>
</evidence>
<dbReference type="InterPro" id="IPR017970">
    <property type="entry name" value="Homeobox_CS"/>
</dbReference>
<comment type="subcellular location">
    <subcellularLocation>
        <location evidence="2 10 11">Nucleus</location>
    </subcellularLocation>
</comment>
<evidence type="ECO:0000256" key="6">
    <source>
        <dbReference type="ARBA" id="ARBA00023125"/>
    </source>
</evidence>
<evidence type="ECO:0000256" key="1">
    <source>
        <dbReference type="ARBA" id="ARBA00003263"/>
    </source>
</evidence>
<dbReference type="GeneID" id="125274590"/>
<dbReference type="EMBL" id="KU554446">
    <property type="protein sequence ID" value="AOE22886.1"/>
    <property type="molecule type" value="mRNA"/>
</dbReference>
<dbReference type="GO" id="GO:0005634">
    <property type="term" value="C:nucleus"/>
    <property type="evidence" value="ECO:0007669"/>
    <property type="project" value="UniProtKB-SubCell"/>
</dbReference>
<proteinExistence type="evidence at transcript level"/>
<dbReference type="PANTHER" id="PTHR45804">
    <property type="entry name" value="SEGMENTATION PROTEIN FUSHI TARAZU-LIKE PROTEIN"/>
    <property type="match status" value="1"/>
</dbReference>
<dbReference type="Pfam" id="PF12284">
    <property type="entry name" value="HoxA13_N"/>
    <property type="match status" value="1"/>
</dbReference>
<keyword evidence="9 10" id="KW-0539">Nucleus</keyword>